<comment type="subcellular location">
    <subcellularLocation>
        <location evidence="1">Bud neck</location>
    </subcellularLocation>
</comment>
<dbReference type="Proteomes" id="UP000095728">
    <property type="component" value="Unassembled WGS sequence"/>
</dbReference>
<dbReference type="Pfam" id="PF00735">
    <property type="entry name" value="Septin"/>
    <property type="match status" value="1"/>
</dbReference>
<dbReference type="InParanoid" id="A0A1E5RVP3"/>
<feature type="domain" description="Septin-type G" evidence="7">
    <location>
        <begin position="99"/>
        <end position="411"/>
    </location>
</feature>
<dbReference type="PANTHER" id="PTHR18884">
    <property type="entry name" value="SEPTIN"/>
    <property type="match status" value="1"/>
</dbReference>
<evidence type="ECO:0000313" key="8">
    <source>
        <dbReference type="EMBL" id="OEJ91001.1"/>
    </source>
</evidence>
<dbReference type="EMBL" id="LPNM01000003">
    <property type="protein sequence ID" value="OEJ91001.1"/>
    <property type="molecule type" value="Genomic_DNA"/>
</dbReference>
<dbReference type="Gene3D" id="3.40.50.300">
    <property type="entry name" value="P-loop containing nucleotide triphosphate hydrolases"/>
    <property type="match status" value="1"/>
</dbReference>
<feature type="compositionally biased region" description="Polar residues" evidence="6">
    <location>
        <begin position="37"/>
        <end position="58"/>
    </location>
</feature>
<feature type="region of interest" description="Disordered" evidence="6">
    <location>
        <begin position="24"/>
        <end position="63"/>
    </location>
</feature>
<evidence type="ECO:0000259" key="7">
    <source>
        <dbReference type="PROSITE" id="PS51719"/>
    </source>
</evidence>
<dbReference type="FunCoup" id="A0A1E5RVP3">
    <property type="interactions" value="524"/>
</dbReference>
<keyword evidence="9" id="KW-1185">Reference proteome</keyword>
<dbReference type="CDD" id="cd01850">
    <property type="entry name" value="CDC_Septin"/>
    <property type="match status" value="1"/>
</dbReference>
<evidence type="ECO:0000256" key="5">
    <source>
        <dbReference type="SAM" id="Coils"/>
    </source>
</evidence>
<name>A0A1E5RVP3_9ASCO</name>
<dbReference type="GO" id="GO:0005525">
    <property type="term" value="F:GTP binding"/>
    <property type="evidence" value="ECO:0007669"/>
    <property type="project" value="UniProtKB-KW"/>
</dbReference>
<dbReference type="InterPro" id="IPR030379">
    <property type="entry name" value="G_SEPTIN_dom"/>
</dbReference>
<gene>
    <name evidence="8" type="ORF">AWRI3579_g495</name>
</gene>
<evidence type="ECO:0000256" key="6">
    <source>
        <dbReference type="SAM" id="MobiDB-lite"/>
    </source>
</evidence>
<dbReference type="PROSITE" id="PS51719">
    <property type="entry name" value="G_SEPTIN"/>
    <property type="match status" value="1"/>
</dbReference>
<dbReference type="STRING" id="56408.A0A1E5RVP3"/>
<dbReference type="GO" id="GO:0051301">
    <property type="term" value="P:cell division"/>
    <property type="evidence" value="ECO:0007669"/>
    <property type="project" value="UniProtKB-KW"/>
</dbReference>
<dbReference type="AlphaFoldDB" id="A0A1E5RVP3"/>
<keyword evidence="8" id="KW-0132">Cell division</keyword>
<keyword evidence="5" id="KW-0175">Coiled coil</keyword>
<dbReference type="OrthoDB" id="416553at2759"/>
<dbReference type="InterPro" id="IPR016491">
    <property type="entry name" value="Septin"/>
</dbReference>
<reference evidence="9" key="1">
    <citation type="journal article" date="2016" name="Genome Announc.">
        <title>Genome sequences of three species of Hanseniaspora isolated from spontaneous wine fermentations.</title>
        <authorList>
            <person name="Sternes P.R."/>
            <person name="Lee D."/>
            <person name="Kutyna D.R."/>
            <person name="Borneman A.R."/>
        </authorList>
    </citation>
    <scope>NUCLEOTIDE SEQUENCE [LARGE SCALE GENOMIC DNA]</scope>
    <source>
        <strain evidence="9">AWRI3579</strain>
    </source>
</reference>
<dbReference type="GO" id="GO:0031105">
    <property type="term" value="C:septin complex"/>
    <property type="evidence" value="ECO:0007669"/>
    <property type="project" value="UniProtKB-ARBA"/>
</dbReference>
<dbReference type="SUPFAM" id="SSF52540">
    <property type="entry name" value="P-loop containing nucleoside triphosphate hydrolases"/>
    <property type="match status" value="1"/>
</dbReference>
<evidence type="ECO:0000256" key="1">
    <source>
        <dbReference type="ARBA" id="ARBA00004266"/>
    </source>
</evidence>
<keyword evidence="3 4" id="KW-0342">GTP-binding</keyword>
<comment type="caution">
    <text evidence="8">The sequence shown here is derived from an EMBL/GenBank/DDBJ whole genome shotgun (WGS) entry which is preliminary data.</text>
</comment>
<comment type="similarity">
    <text evidence="4">Belongs to the TRAFAC class TrmE-Era-EngA-EngB-Septin-like GTPase superfamily. Septin GTPase family.</text>
</comment>
<evidence type="ECO:0000313" key="9">
    <source>
        <dbReference type="Proteomes" id="UP000095728"/>
    </source>
</evidence>
<dbReference type="PIRSF" id="PIRSF006698">
    <property type="entry name" value="Septin"/>
    <property type="match status" value="1"/>
</dbReference>
<protein>
    <submittedName>
        <fullName evidence="8">Cell division control protein 3</fullName>
    </submittedName>
</protein>
<feature type="compositionally biased region" description="Low complexity" evidence="6">
    <location>
        <begin position="500"/>
        <end position="517"/>
    </location>
</feature>
<organism evidence="8 9">
    <name type="scientific">Hanseniaspora osmophila</name>
    <dbReference type="NCBI Taxonomy" id="56408"/>
    <lineage>
        <taxon>Eukaryota</taxon>
        <taxon>Fungi</taxon>
        <taxon>Dikarya</taxon>
        <taxon>Ascomycota</taxon>
        <taxon>Saccharomycotina</taxon>
        <taxon>Saccharomycetes</taxon>
        <taxon>Saccharomycodales</taxon>
        <taxon>Saccharomycodaceae</taxon>
        <taxon>Hanseniaspora</taxon>
    </lineage>
</organism>
<keyword evidence="8" id="KW-0131">Cell cycle</keyword>
<accession>A0A1E5RVP3</accession>
<feature type="region of interest" description="Disordered" evidence="6">
    <location>
        <begin position="499"/>
        <end position="529"/>
    </location>
</feature>
<dbReference type="GO" id="GO:0005935">
    <property type="term" value="C:cellular bud neck"/>
    <property type="evidence" value="ECO:0007669"/>
    <property type="project" value="UniProtKB-SubCell"/>
</dbReference>
<keyword evidence="2 4" id="KW-0547">Nucleotide-binding</keyword>
<evidence type="ECO:0000256" key="4">
    <source>
        <dbReference type="RuleBase" id="RU004560"/>
    </source>
</evidence>
<dbReference type="InterPro" id="IPR027417">
    <property type="entry name" value="P-loop_NTPase"/>
</dbReference>
<proteinExistence type="inferred from homology"/>
<evidence type="ECO:0000256" key="3">
    <source>
        <dbReference type="ARBA" id="ARBA00023134"/>
    </source>
</evidence>
<feature type="coiled-coil region" evidence="5">
    <location>
        <begin position="427"/>
        <end position="498"/>
    </location>
</feature>
<sequence length="529" mass="59951">MSVVADPPKTVIKQETTETVIVKQEPGLEHESGLPAPQSSSTGSPEASTQVNESSNTLLPDYGQKIPEQPEIKIIKKKINGYVGFANLPKQWHRRSIKNGFQLNLLCVGKQGLGKSTLINTLFNKSLFSVNNGASGDVELELAQKLENITLNDSLHNADHNQQQKQPQQGTNHVRIESVTANLEENGVTLKLCVIDTPGFGSAINNTDSWKPILQEIESRYDEYLDCENKISRNINNLDDPRVHAVLYFIEPTGHSLKPLDLEFCSKISSKCNLVPIIAKSDTMSYDEVNFFKKTISKQFADEQIEIFQPEIHNTDDDETIMYTKQLIGKFPFAVMGSTDLIEFGAGPGNSQHATKIRGRQYPWGFLEVDNPEHNDFVFLKDLIIKQHMEELKEKTDKVLYEKYRSEKLYKVGIKQDNSVFKEYDPQARQKEEKKLHEAKLNKLEAEMKQVFQQKVTEKEKKLQKSEAELFARHKEMKEKLMKQMKALEDKKYHLEMTLQSAQSSSANGTSNGASVSQSTPSKKKGFLR</sequence>
<evidence type="ECO:0000256" key="2">
    <source>
        <dbReference type="ARBA" id="ARBA00022741"/>
    </source>
</evidence>